<keyword evidence="2" id="KW-1185">Reference proteome</keyword>
<protein>
    <submittedName>
        <fullName evidence="1">TIGR04552 family protein</fullName>
    </submittedName>
</protein>
<comment type="caution">
    <text evidence="1">The sequence shown here is derived from an EMBL/GenBank/DDBJ whole genome shotgun (WGS) entry which is preliminary data.</text>
</comment>
<proteinExistence type="predicted"/>
<dbReference type="InterPro" id="IPR043519">
    <property type="entry name" value="NT_sf"/>
</dbReference>
<dbReference type="NCBIfam" id="TIGR04552">
    <property type="entry name" value="TIGR04552 family protein"/>
    <property type="match status" value="1"/>
</dbReference>
<gene>
    <name evidence="1" type="ORF">KEG57_23355</name>
</gene>
<reference evidence="1 2" key="1">
    <citation type="submission" date="2021-04" db="EMBL/GenBank/DDBJ databases">
        <title>Genome analysis of Polyangium sp.</title>
        <authorList>
            <person name="Li Y."/>
            <person name="Wang J."/>
        </authorList>
    </citation>
    <scope>NUCLEOTIDE SEQUENCE [LARGE SCALE GENOMIC DNA]</scope>
    <source>
        <strain evidence="1 2">SDU14</strain>
    </source>
</reference>
<sequence>MTYDTVGSLKGLDEFSLMDLEAVRLILRGDSVVDWHRLHVRDEEEARTLLRAQEFRPEEPADRARLEAIKNEAIAYLRRHFEFPIPKPVARCSVEELLVLASGKGHRQLCACTILKAMHIIHHLEGRELLFSIPMSDQDVFHLVEEKVYRIVGGMLAAGFPITEFIGGRKNKDSLYTKLLSKTDTTAAAIYDKLRFRIVTREADDILPILLYLSERLFPFNYVVPGQSTNTIFHFRSYCERHPFLRMLLRELQAGVDDGLTLSNNTFSDQSYRVIHFVVDLPVRLPPEIMELAPPAAWALGPIVFVLCEFQLIDRETEAANELGDASHAKYKERQKVAVMRRLKLGGRAPTRVPTTKRNR</sequence>
<evidence type="ECO:0000313" key="2">
    <source>
        <dbReference type="Proteomes" id="UP001151081"/>
    </source>
</evidence>
<organism evidence="1 2">
    <name type="scientific">Polyangium jinanense</name>
    <dbReference type="NCBI Taxonomy" id="2829994"/>
    <lineage>
        <taxon>Bacteria</taxon>
        <taxon>Pseudomonadati</taxon>
        <taxon>Myxococcota</taxon>
        <taxon>Polyangia</taxon>
        <taxon>Polyangiales</taxon>
        <taxon>Polyangiaceae</taxon>
        <taxon>Polyangium</taxon>
    </lineage>
</organism>
<dbReference type="SUPFAM" id="SSF81301">
    <property type="entry name" value="Nucleotidyltransferase"/>
    <property type="match status" value="1"/>
</dbReference>
<dbReference type="NCBIfam" id="TIGR04562">
    <property type="entry name" value="TIGR04552 family protein"/>
    <property type="match status" value="1"/>
</dbReference>
<dbReference type="Proteomes" id="UP001151081">
    <property type="component" value="Unassembled WGS sequence"/>
</dbReference>
<dbReference type="AlphaFoldDB" id="A0A9X4ATE2"/>
<dbReference type="RefSeq" id="WP_272423086.1">
    <property type="nucleotide sequence ID" value="NZ_JAGTJJ010000014.1"/>
</dbReference>
<dbReference type="EMBL" id="JAGTJJ010000014">
    <property type="protein sequence ID" value="MDC3983466.1"/>
    <property type="molecule type" value="Genomic_DNA"/>
</dbReference>
<dbReference type="InterPro" id="IPR030824">
    <property type="entry name" value="CHP04562"/>
</dbReference>
<evidence type="ECO:0000313" key="1">
    <source>
        <dbReference type="EMBL" id="MDC3983466.1"/>
    </source>
</evidence>
<accession>A0A9X4ATE2</accession>
<name>A0A9X4ATE2_9BACT</name>